<proteinExistence type="predicted"/>
<organism evidence="3 5">
    <name type="scientific">Didymodactylos carnosus</name>
    <dbReference type="NCBI Taxonomy" id="1234261"/>
    <lineage>
        <taxon>Eukaryota</taxon>
        <taxon>Metazoa</taxon>
        <taxon>Spiralia</taxon>
        <taxon>Gnathifera</taxon>
        <taxon>Rotifera</taxon>
        <taxon>Eurotatoria</taxon>
        <taxon>Bdelloidea</taxon>
        <taxon>Philodinida</taxon>
        <taxon>Philodinidae</taxon>
        <taxon>Didymodactylos</taxon>
    </lineage>
</organism>
<name>A0A8S2EKV0_9BILA</name>
<evidence type="ECO:0000313" key="3">
    <source>
        <dbReference type="EMBL" id="CAF1200892.1"/>
    </source>
</evidence>
<evidence type="ECO:0000256" key="2">
    <source>
        <dbReference type="PROSITE-ProRule" id="PRU00124"/>
    </source>
</evidence>
<evidence type="ECO:0000256" key="1">
    <source>
        <dbReference type="ARBA" id="ARBA00023157"/>
    </source>
</evidence>
<dbReference type="PROSITE" id="PS50068">
    <property type="entry name" value="LDLRA_2"/>
    <property type="match status" value="1"/>
</dbReference>
<accession>A0A8S2EKV0</accession>
<dbReference type="InterPro" id="IPR036055">
    <property type="entry name" value="LDL_receptor-like_sf"/>
</dbReference>
<dbReference type="InterPro" id="IPR002172">
    <property type="entry name" value="LDrepeatLR_classA_rpt"/>
</dbReference>
<keyword evidence="1 2" id="KW-1015">Disulfide bond</keyword>
<gene>
    <name evidence="3" type="ORF">OVA965_LOCUS23980</name>
    <name evidence="4" type="ORF">TMI583_LOCUS24697</name>
</gene>
<reference evidence="3" key="1">
    <citation type="submission" date="2021-02" db="EMBL/GenBank/DDBJ databases">
        <authorList>
            <person name="Nowell W R."/>
        </authorList>
    </citation>
    <scope>NUCLEOTIDE SEQUENCE</scope>
</reference>
<dbReference type="SMART" id="SM00192">
    <property type="entry name" value="LDLa"/>
    <property type="match status" value="3"/>
</dbReference>
<dbReference type="Proteomes" id="UP000677228">
    <property type="component" value="Unassembled WGS sequence"/>
</dbReference>
<protein>
    <submittedName>
        <fullName evidence="3">Uncharacterized protein</fullName>
    </submittedName>
</protein>
<dbReference type="Gene3D" id="4.10.400.10">
    <property type="entry name" value="Low-density Lipoprotein Receptor"/>
    <property type="match status" value="1"/>
</dbReference>
<dbReference type="AlphaFoldDB" id="A0A8S2EKV0"/>
<sequence length="531" mass="60851">MKTKLSAQTFVDQFFLTTNSSETGETDCEYWGYTCEDSPYTKCNQQWHCPDGRDELNCLRPWEATYATRIQQQLNCSQTEHYCVQLLGATYLPLTRAGDGVIDCLGATDERRTANKCYEKHPFLPDKRFLCVNTTGESFLVCLTPEQVCDGQVQCPAGDDERVCYHPRCPEYDQSNVDSRFENALFCDLRDRNTREGWMSEIENYLPAVVAEGKGLSSVEEKLRLWYFFLCLRHLGIPYIVVVGFMSSVGAFAPRTSYKWCKSFVKDDFDMFVADRRGGKRGDCFWDQYPNIREEAYGFAAQACGRKAASFSAEELSRFINDYYCEITKCSKQNSGYVRCVEIMKHKEALNKYPELEDNNGINYEKNSATVSIAIGIKGYFTNEVILSQFTRICKLLPHKTEYKGHKFVILVDNATTHTAKFYSVNDFGKRENTRCPVDVVEWEDKDGKLHEIDCYYPPNVKNGCSKGLLVLARELRFKVDEKIKLDRLKELLSTQSAFQKVVVSISCVFTTKLERLTNSFGVFVLAKIPL</sequence>
<dbReference type="EMBL" id="CAJOBA010035785">
    <property type="protein sequence ID" value="CAF4010759.1"/>
    <property type="molecule type" value="Genomic_DNA"/>
</dbReference>
<dbReference type="EMBL" id="CAJNOK010014254">
    <property type="protein sequence ID" value="CAF1200892.1"/>
    <property type="molecule type" value="Genomic_DNA"/>
</dbReference>
<evidence type="ECO:0000313" key="4">
    <source>
        <dbReference type="EMBL" id="CAF4010759.1"/>
    </source>
</evidence>
<evidence type="ECO:0000313" key="5">
    <source>
        <dbReference type="Proteomes" id="UP000677228"/>
    </source>
</evidence>
<comment type="caution">
    <text evidence="2">Lacks conserved residue(s) required for the propagation of feature annotation.</text>
</comment>
<dbReference type="Proteomes" id="UP000682733">
    <property type="component" value="Unassembled WGS sequence"/>
</dbReference>
<feature type="disulfide bond" evidence="2">
    <location>
        <begin position="149"/>
        <end position="164"/>
    </location>
</feature>
<comment type="caution">
    <text evidence="3">The sequence shown here is derived from an EMBL/GenBank/DDBJ whole genome shotgun (WGS) entry which is preliminary data.</text>
</comment>